<dbReference type="PROSITE" id="PS50119">
    <property type="entry name" value="ZF_BBOX"/>
    <property type="match status" value="2"/>
</dbReference>
<dbReference type="Gene3D" id="3.30.160.60">
    <property type="entry name" value="Classic Zinc Finger"/>
    <property type="match status" value="1"/>
</dbReference>
<comment type="caution">
    <text evidence="4">The sequence shown here is derived from an EMBL/GenBank/DDBJ whole genome shotgun (WGS) entry which is preliminary data.</text>
</comment>
<sequence length="571" mass="64693">MSVIKQLCGPCLYESIPKEGAVYCRDCQEPLCDKCKHDHGRIKVSKHHKLCELSDLPPPDIQDLLKSLTACPNHQKEEVVFLCKDHDVTCCNKCAMADHRKCEEVKVISDILHIMKTDCSGLKTTLREMRQQGASLLEHERKHELELAETERKAMSLLQDIKRKLLETYSKIEQEVVALIADKKKVIFEKMGAQRQSVTQILSDIEHQSYYIDHVEKFGTEDHVALVQRKIDQETRPRLQSAVVDLKKRRTMRSFKCTINTCLDFLLTEIRNALRIEDVSEIGLHSAINQTVSFVSTEQSILDLQSEEICEMQLIDNNDTTPDSCIWIDHQIVISLSRVPSIVVFHEHNKTVLSKFNCQSTPSSISKTGSSDIVFSMPLQRKIAFAQLRHGNVHILAEMKTRVPYRNVARDTALNQYICLSSDEGQIDVLNNDGTLVRSLTLSSEIISCIKSSLYFTVHVNRRQLFLSKQNSNEITAIDLDGKKVYDYKHETLIGPRGCAVDCSGNLYVACPLGNNIQQIGTTGKYIGTLLLDAPCGLCFNETFNKLAIVGGTEKYYLRLYKYFSLNCALS</sequence>
<dbReference type="SUPFAM" id="SSF101898">
    <property type="entry name" value="NHL repeat"/>
    <property type="match status" value="1"/>
</dbReference>
<keyword evidence="2" id="KW-0175">Coiled coil</keyword>
<dbReference type="InterPro" id="IPR047153">
    <property type="entry name" value="TRIM45/56/19-like"/>
</dbReference>
<keyword evidence="1" id="KW-0479">Metal-binding</keyword>
<keyword evidence="1" id="KW-0863">Zinc-finger</keyword>
<dbReference type="AlphaFoldDB" id="A0A9D4FU98"/>
<protein>
    <recommendedName>
        <fullName evidence="3">B box-type domain-containing protein</fullName>
    </recommendedName>
</protein>
<dbReference type="Proteomes" id="UP000828390">
    <property type="component" value="Unassembled WGS sequence"/>
</dbReference>
<dbReference type="GO" id="GO:0008270">
    <property type="term" value="F:zinc ion binding"/>
    <property type="evidence" value="ECO:0007669"/>
    <property type="project" value="UniProtKB-KW"/>
</dbReference>
<accession>A0A9D4FU98</accession>
<dbReference type="InterPro" id="IPR000315">
    <property type="entry name" value="Znf_B-box"/>
</dbReference>
<feature type="coiled-coil region" evidence="2">
    <location>
        <begin position="140"/>
        <end position="167"/>
    </location>
</feature>
<keyword evidence="5" id="KW-1185">Reference proteome</keyword>
<evidence type="ECO:0000259" key="3">
    <source>
        <dbReference type="PROSITE" id="PS50119"/>
    </source>
</evidence>
<keyword evidence="1" id="KW-0862">Zinc</keyword>
<reference evidence="4" key="2">
    <citation type="submission" date="2020-11" db="EMBL/GenBank/DDBJ databases">
        <authorList>
            <person name="McCartney M.A."/>
            <person name="Auch B."/>
            <person name="Kono T."/>
            <person name="Mallez S."/>
            <person name="Becker A."/>
            <person name="Gohl D.M."/>
            <person name="Silverstein K.A.T."/>
            <person name="Koren S."/>
            <person name="Bechman K.B."/>
            <person name="Herman A."/>
            <person name="Abrahante J.E."/>
            <person name="Garbe J."/>
        </authorList>
    </citation>
    <scope>NUCLEOTIDE SEQUENCE</scope>
    <source>
        <strain evidence="4">Duluth1</strain>
        <tissue evidence="4">Whole animal</tissue>
    </source>
</reference>
<dbReference type="EMBL" id="JAIWYP010000007">
    <property type="protein sequence ID" value="KAH3802695.1"/>
    <property type="molecule type" value="Genomic_DNA"/>
</dbReference>
<reference evidence="4" key="1">
    <citation type="journal article" date="2019" name="bioRxiv">
        <title>The Genome of the Zebra Mussel, Dreissena polymorpha: A Resource for Invasive Species Research.</title>
        <authorList>
            <person name="McCartney M.A."/>
            <person name="Auch B."/>
            <person name="Kono T."/>
            <person name="Mallez S."/>
            <person name="Zhang Y."/>
            <person name="Obille A."/>
            <person name="Becker A."/>
            <person name="Abrahante J.E."/>
            <person name="Garbe J."/>
            <person name="Badalamenti J.P."/>
            <person name="Herman A."/>
            <person name="Mangelson H."/>
            <person name="Liachko I."/>
            <person name="Sullivan S."/>
            <person name="Sone E.D."/>
            <person name="Koren S."/>
            <person name="Silverstein K.A.T."/>
            <person name="Beckman K.B."/>
            <person name="Gohl D.M."/>
        </authorList>
    </citation>
    <scope>NUCLEOTIDE SEQUENCE</scope>
    <source>
        <strain evidence="4">Duluth1</strain>
        <tissue evidence="4">Whole animal</tissue>
    </source>
</reference>
<dbReference type="PANTHER" id="PTHR25462">
    <property type="entry name" value="BONUS, ISOFORM C-RELATED"/>
    <property type="match status" value="1"/>
</dbReference>
<gene>
    <name evidence="4" type="ORF">DPMN_156374</name>
</gene>
<feature type="domain" description="B box-type" evidence="3">
    <location>
        <begin position="66"/>
        <end position="107"/>
    </location>
</feature>
<dbReference type="InterPro" id="IPR011042">
    <property type="entry name" value="6-blade_b-propeller_TolB-like"/>
</dbReference>
<organism evidence="4 5">
    <name type="scientific">Dreissena polymorpha</name>
    <name type="common">Zebra mussel</name>
    <name type="synonym">Mytilus polymorpha</name>
    <dbReference type="NCBI Taxonomy" id="45954"/>
    <lineage>
        <taxon>Eukaryota</taxon>
        <taxon>Metazoa</taxon>
        <taxon>Spiralia</taxon>
        <taxon>Lophotrochozoa</taxon>
        <taxon>Mollusca</taxon>
        <taxon>Bivalvia</taxon>
        <taxon>Autobranchia</taxon>
        <taxon>Heteroconchia</taxon>
        <taxon>Euheterodonta</taxon>
        <taxon>Imparidentia</taxon>
        <taxon>Neoheterodontei</taxon>
        <taxon>Myida</taxon>
        <taxon>Dreissenoidea</taxon>
        <taxon>Dreissenidae</taxon>
        <taxon>Dreissena</taxon>
    </lineage>
</organism>
<dbReference type="PANTHER" id="PTHR25462:SF296">
    <property type="entry name" value="MEIOTIC P26, ISOFORM F"/>
    <property type="match status" value="1"/>
</dbReference>
<evidence type="ECO:0000313" key="4">
    <source>
        <dbReference type="EMBL" id="KAH3802695.1"/>
    </source>
</evidence>
<evidence type="ECO:0000256" key="1">
    <source>
        <dbReference type="PROSITE-ProRule" id="PRU00024"/>
    </source>
</evidence>
<feature type="domain" description="B box-type" evidence="3">
    <location>
        <begin position="11"/>
        <end position="53"/>
    </location>
</feature>
<evidence type="ECO:0000313" key="5">
    <source>
        <dbReference type="Proteomes" id="UP000828390"/>
    </source>
</evidence>
<dbReference type="Gene3D" id="2.120.10.30">
    <property type="entry name" value="TolB, C-terminal domain"/>
    <property type="match status" value="1"/>
</dbReference>
<name>A0A9D4FU98_DREPO</name>
<proteinExistence type="predicted"/>
<evidence type="ECO:0000256" key="2">
    <source>
        <dbReference type="SAM" id="Coils"/>
    </source>
</evidence>